<sequence length="200" mass="23212">MKIKFLTISSLFLLNGCQATAPTMKNRISFEMDNQYWPTHSIVYKNNWPECGNLSGTPDAIKKQKYITTYSRCKVSPEGYVPEKIIIEYAPWLTYEEQIKKGYGVPEELRYADGEEAETKRLAIKAAQQESITKIPATAWKQIVLIPPKEVEKYKYQVPEGKGNRSRGKEIHYLISLNPDGSYSIETKLYWVQKYQQNWN</sequence>
<organism evidence="2 3">
    <name type="scientific">Acinetobacter terrae</name>
    <dbReference type="NCBI Taxonomy" id="2731247"/>
    <lineage>
        <taxon>Bacteria</taxon>
        <taxon>Pseudomonadati</taxon>
        <taxon>Pseudomonadota</taxon>
        <taxon>Gammaproteobacteria</taxon>
        <taxon>Moraxellales</taxon>
        <taxon>Moraxellaceae</taxon>
        <taxon>Acinetobacter</taxon>
        <taxon>Acinetobacter Taxon 24</taxon>
    </lineage>
</organism>
<gene>
    <name evidence="2" type="ORF">E0H85_03835</name>
</gene>
<dbReference type="RefSeq" id="WP_131270658.1">
    <property type="nucleotide sequence ID" value="NZ_SJOA01000003.1"/>
</dbReference>
<accession>A0A4R0EPF5</accession>
<dbReference type="Proteomes" id="UP000291380">
    <property type="component" value="Unassembled WGS sequence"/>
</dbReference>
<evidence type="ECO:0000313" key="3">
    <source>
        <dbReference type="Proteomes" id="UP000291380"/>
    </source>
</evidence>
<comment type="caution">
    <text evidence="2">The sequence shown here is derived from an EMBL/GenBank/DDBJ whole genome shotgun (WGS) entry which is preliminary data.</text>
</comment>
<keyword evidence="1" id="KW-0732">Signal</keyword>
<dbReference type="OrthoDB" id="6704244at2"/>
<proteinExistence type="predicted"/>
<feature type="signal peptide" evidence="1">
    <location>
        <begin position="1"/>
        <end position="21"/>
    </location>
</feature>
<evidence type="ECO:0008006" key="4">
    <source>
        <dbReference type="Google" id="ProtNLM"/>
    </source>
</evidence>
<dbReference type="EMBL" id="SJOA01000003">
    <property type="protein sequence ID" value="TCB60989.1"/>
    <property type="molecule type" value="Genomic_DNA"/>
</dbReference>
<protein>
    <recommendedName>
        <fullName evidence="4">Lipoprotein</fullName>
    </recommendedName>
</protein>
<evidence type="ECO:0000313" key="2">
    <source>
        <dbReference type="EMBL" id="TCB60989.1"/>
    </source>
</evidence>
<reference evidence="2 3" key="1">
    <citation type="submission" date="2019-02" db="EMBL/GenBank/DDBJ databases">
        <title>High diversity of culturable Acinetobacter species in natural soil and water ecosystems.</title>
        <authorList>
            <person name="Radolfova-Krizova L."/>
            <person name="Nemec A."/>
        </authorList>
    </citation>
    <scope>NUCLEOTIDE SEQUENCE [LARGE SCALE GENOMIC DNA]</scope>
    <source>
        <strain evidence="2 3">ANC 4281</strain>
    </source>
</reference>
<feature type="chain" id="PRO_5020892113" description="Lipoprotein" evidence="1">
    <location>
        <begin position="22"/>
        <end position="200"/>
    </location>
</feature>
<dbReference type="AlphaFoldDB" id="A0A4R0EPF5"/>
<name>A0A4R0EPF5_9GAMM</name>
<evidence type="ECO:0000256" key="1">
    <source>
        <dbReference type="SAM" id="SignalP"/>
    </source>
</evidence>